<accession>A0A1E1X2N1</accession>
<keyword evidence="5" id="KW-0472">Membrane</keyword>
<evidence type="ECO:0000313" key="8">
    <source>
        <dbReference type="EMBL" id="JAT93517.1"/>
    </source>
</evidence>
<feature type="domain" description="MAM" evidence="7">
    <location>
        <begin position="492"/>
        <end position="657"/>
    </location>
</feature>
<dbReference type="PROSITE" id="PS01209">
    <property type="entry name" value="LDLRA_1"/>
    <property type="match status" value="1"/>
</dbReference>
<feature type="disulfide bond" evidence="3">
    <location>
        <begin position="464"/>
        <end position="482"/>
    </location>
</feature>
<comment type="caution">
    <text evidence="2">Lacks conserved residue(s) required for the propagation of feature annotation.</text>
</comment>
<feature type="domain" description="MAM" evidence="7">
    <location>
        <begin position="1"/>
        <end position="150"/>
    </location>
</feature>
<dbReference type="InterPro" id="IPR013320">
    <property type="entry name" value="ConA-like_dom_sf"/>
</dbReference>
<dbReference type="InterPro" id="IPR051560">
    <property type="entry name" value="MAM_domain-containing"/>
</dbReference>
<evidence type="ECO:0000259" key="6">
    <source>
        <dbReference type="PROSITE" id="PS50026"/>
    </source>
</evidence>
<name>A0A1E1X2N1_9ACAR</name>
<protein>
    <submittedName>
        <fullName evidence="8">Protein in meprin</fullName>
    </submittedName>
</protein>
<dbReference type="Gene3D" id="2.10.25.10">
    <property type="entry name" value="Laminin"/>
    <property type="match status" value="1"/>
</dbReference>
<evidence type="ECO:0000256" key="4">
    <source>
        <dbReference type="SAM" id="MobiDB-lite"/>
    </source>
</evidence>
<dbReference type="SMART" id="SM00137">
    <property type="entry name" value="MAM"/>
    <property type="match status" value="4"/>
</dbReference>
<feature type="transmembrane region" description="Helical" evidence="5">
    <location>
        <begin position="1780"/>
        <end position="1802"/>
    </location>
</feature>
<dbReference type="SUPFAM" id="SSF57196">
    <property type="entry name" value="EGF/Laminin"/>
    <property type="match status" value="1"/>
</dbReference>
<dbReference type="EMBL" id="GFAC01005671">
    <property type="protein sequence ID" value="JAT93517.1"/>
    <property type="molecule type" value="mRNA"/>
</dbReference>
<feature type="disulfide bond" evidence="3">
    <location>
        <begin position="683"/>
        <end position="698"/>
    </location>
</feature>
<evidence type="ECO:0000256" key="2">
    <source>
        <dbReference type="PROSITE-ProRule" id="PRU00076"/>
    </source>
</evidence>
<feature type="compositionally biased region" description="Polar residues" evidence="4">
    <location>
        <begin position="1577"/>
        <end position="1593"/>
    </location>
</feature>
<dbReference type="PANTHER" id="PTHR23282">
    <property type="entry name" value="APICAL ENDOSOMAL GLYCOPROTEIN PRECURSOR"/>
    <property type="match status" value="1"/>
</dbReference>
<feature type="disulfide bond" evidence="2">
    <location>
        <begin position="1749"/>
        <end position="1758"/>
    </location>
</feature>
<dbReference type="SMART" id="SM00192">
    <property type="entry name" value="LDLa"/>
    <property type="match status" value="5"/>
</dbReference>
<dbReference type="PRINTS" id="PR00261">
    <property type="entry name" value="LDLRECEPTOR"/>
</dbReference>
<evidence type="ECO:0000256" key="1">
    <source>
        <dbReference type="ARBA" id="ARBA00023157"/>
    </source>
</evidence>
<dbReference type="PROSITE" id="PS50068">
    <property type="entry name" value="LDLRA_2"/>
    <property type="match status" value="5"/>
</dbReference>
<dbReference type="SUPFAM" id="SSF57424">
    <property type="entry name" value="LDL receptor-like module"/>
    <property type="match status" value="5"/>
</dbReference>
<feature type="disulfide bond" evidence="3">
    <location>
        <begin position="902"/>
        <end position="917"/>
    </location>
</feature>
<sequence>CTFEDGTMCGWNSEGGSLKWMLNDPANGVPAFPRSDHTVRAYRGRFIFAENKNAKLENVALNSPQLDVNGTSGLCLSFWHFATNEAPVSISVVSGGQPFVAVTQTRHRWEHALLDINGSSEPIELQMRMTLQPGLFALDDLQITAGICPERDFCSWEKDSLCKFYQGQGNVFPWRIRRADKVGLPDRTTGTLQGYYLYLNTTALDSHHPVSRTFMGRRPPTKATCVTFWWKAQGAPSQLSVYRFTRETALRDAMITLQTEQQGDWWNARSVTVSSKNKWNLVFEVIAPAGNKRPSGVMLDDVEFTDGECPPYNLCTFEDECLPWRVPIEGNNARFDVERAGSFIKLPQDHTTLTDNGYYLLYKSPGVPGNRTSLQLREPSLYRCVSLWYYLPTLSDGVQLHLQGRIAAPGNVWKKQEFRPSFRGRVIPVEAVSGSSAEGFVAIDDVLIDEAECQNELPALDFECGDSQTVPTEKVCDFVPDCNNSADEHNCGPCDFSVDACGWKLDDARNQGTTAWCLERVGYVPQSPTFGATGLRSGHYILLYGNKTRSPEHGRASISSPTIRNTNKLCAIEFWYNFAKNGASLDVELYMTVGVFTMAVWSLGELSRVPKEGVWTRAFVDVGRYPRDVSFSFSTNQYPQAKAMFAVDAILYTGCALPAKQDKCSDDNFQCANGACVNSYHRCNYVDDCGDNSDERDCGDHRLGCSFDTSFCDWAPDTPSEGNWASWTLSSPSSFLSAGPTRDHTTGTHEGKFLIFKSSLSQRNATIVGPTLHNKQMCMITFFYTVQGRSEPRLSLNVRTTKDGPWKRVWEQRRTTEFFHFTAHSFILKQSEPYQIAFTGEHRKAGKQGYIAIDDVTFSESCKPHHGVLPPAPTVTPAPFTCGKEEFQCADSAECIPQTRVCDFKSDCSNGADEARCGACEFSTDLCGLENEYPNARFGWSWTTVEDAKRAKFFPKTDSRLSEDGAYAVYSLLNQEVPHGGIDKAMITPRLGPIAHSCVVTFYASVPDDPSSTLFFGVLPPSVSDTSSSSVVLLAGVRGSNLNGRWTEVTVKTGNWDAGSRFFYLANTRGISVDRPTYSNCHPDAQSEGWEAARQVSCDFSNPADCGWFPERRDADLDWVLQVGTNATGNSRFRWQPPDSASGNGAYMYARNKLLKMKTAHLVSVQMGPTPVDGRCFSFWYNMWHPNGGDLNLLERVGNASTTLLWRRAAPQGKAWQQGQVQLHCDDPHQLVFEGVLNPRTLGSIAIDHFTLKDGRCDSGTVCTFEQDTCEWELYNWVWTKSSSISLPEEDHTTRAPSGSFALAQSPSGRMVSPHGWYDDSQDKCLRFWFFIAGTAAEKLNVTRELDDGDTEESIWFETAVNLRMNIWYSAAVNLIGHLGSTLTVFEGSTSGEPGTAVAVDDIAIGDVACPPPGSCSFEEDMCNWYNNRGRTYAQWYRHKGRTASLASDLEKDHTLGTAEGYYLLLDSEDMSSIGSGSLQSQTLSLGPVVCLQLYYHMRKGTFATLNIAFLDPSGIPTGQNTVASAPESSEWTLLSVERSDLPPVFSILITAPATKRTGNIAIDDIDVRPVKCTPDTPGTTTVHRSTMSSRMPPTTPLPDEPSTAERTEAPETEWPTSPTKEDIPIMPTTAPPTPAPPKPKPGKCLHGQFDCRDGATCIPALLLCDGVRDCLNGLDEKCGQAAQCREDQFYCASQDPFVCVPRTFLCDDHDDCFGGADEFMCGVCPEFLCQNGGSCSWTEYERSPVCNCSEGYKGSRCQFNAEPAADSEAVRGTSNAASVVTSIVVVSIFAIIGAFAAFVILRRRRANQRQSEILLNTAAYDPPMEETQFM</sequence>
<feature type="region of interest" description="Disordered" evidence="4">
    <location>
        <begin position="1572"/>
        <end position="1640"/>
    </location>
</feature>
<dbReference type="InterPro" id="IPR002172">
    <property type="entry name" value="LDrepeatLR_classA_rpt"/>
</dbReference>
<feature type="domain" description="MAM" evidence="7">
    <location>
        <begin position="1096"/>
        <end position="1259"/>
    </location>
</feature>
<dbReference type="Pfam" id="PF00629">
    <property type="entry name" value="MAM"/>
    <property type="match status" value="7"/>
</dbReference>
<feature type="disulfide bond" evidence="3">
    <location>
        <begin position="1707"/>
        <end position="1722"/>
    </location>
</feature>
<evidence type="ECO:0000256" key="3">
    <source>
        <dbReference type="PROSITE-ProRule" id="PRU00124"/>
    </source>
</evidence>
<dbReference type="PROSITE" id="PS01186">
    <property type="entry name" value="EGF_2"/>
    <property type="match status" value="1"/>
</dbReference>
<keyword evidence="1 2" id="KW-1015">Disulfide bond</keyword>
<reference evidence="8" key="1">
    <citation type="journal article" date="2017" name="Front. Cell. Infect. Microbiol.">
        <title>The Distinct Transcriptional Response of the Midgut of Amblyomma sculptum and Amblyomma aureolatum Ticks to Rickettsia rickettsii Correlates to Their Differences in Susceptibility to Infection.</title>
        <authorList>
            <person name="Martins L.A."/>
            <person name="Galletti M.F.B.M."/>
            <person name="Ribeiro J.M."/>
            <person name="Fujita A."/>
            <person name="Costa F.B."/>
            <person name="Labruna M.B."/>
            <person name="Daffre S."/>
            <person name="Fogaca A.C."/>
        </authorList>
    </citation>
    <scope>NUCLEOTIDE SEQUENCE</scope>
</reference>
<feature type="domain" description="MAM" evidence="7">
    <location>
        <begin position="1261"/>
        <end position="1412"/>
    </location>
</feature>
<feature type="domain" description="MAM" evidence="7">
    <location>
        <begin position="313"/>
        <end position="455"/>
    </location>
</feature>
<feature type="disulfide bond" evidence="3">
    <location>
        <begin position="664"/>
        <end position="676"/>
    </location>
</feature>
<dbReference type="Gene3D" id="4.10.400.10">
    <property type="entry name" value="Low-density Lipoprotein Receptor"/>
    <property type="match status" value="5"/>
</dbReference>
<dbReference type="GO" id="GO:0016020">
    <property type="term" value="C:membrane"/>
    <property type="evidence" value="ECO:0007669"/>
    <property type="project" value="InterPro"/>
</dbReference>
<evidence type="ECO:0000256" key="5">
    <source>
        <dbReference type="SAM" id="Phobius"/>
    </source>
</evidence>
<feature type="domain" description="MAM" evidence="7">
    <location>
        <begin position="152"/>
        <end position="311"/>
    </location>
</feature>
<dbReference type="PANTHER" id="PTHR23282:SF101">
    <property type="entry name" value="MAM DOMAIN-CONTAINING PROTEIN"/>
    <property type="match status" value="1"/>
</dbReference>
<dbReference type="Pfam" id="PF00057">
    <property type="entry name" value="Ldl_recept_a"/>
    <property type="match status" value="4"/>
</dbReference>
<keyword evidence="2" id="KW-0245">EGF-like domain</keyword>
<dbReference type="CDD" id="cd00112">
    <property type="entry name" value="LDLa"/>
    <property type="match status" value="5"/>
</dbReference>
<evidence type="ECO:0000259" key="7">
    <source>
        <dbReference type="PROSITE" id="PS50060"/>
    </source>
</evidence>
<keyword evidence="5" id="KW-1133">Transmembrane helix</keyword>
<dbReference type="PROSITE" id="PS50060">
    <property type="entry name" value="MAM_2"/>
    <property type="match status" value="8"/>
</dbReference>
<feature type="disulfide bond" evidence="2">
    <location>
        <begin position="1730"/>
        <end position="1747"/>
    </location>
</feature>
<keyword evidence="5" id="KW-0812">Transmembrane</keyword>
<proteinExistence type="evidence at transcript level"/>
<dbReference type="PROSITE" id="PS50026">
    <property type="entry name" value="EGF_3"/>
    <property type="match status" value="1"/>
</dbReference>
<feature type="domain" description="MAM" evidence="7">
    <location>
        <begin position="1414"/>
        <end position="1575"/>
    </location>
</feature>
<feature type="disulfide bond" evidence="3">
    <location>
        <begin position="671"/>
        <end position="689"/>
    </location>
</feature>
<dbReference type="InterPro" id="IPR036055">
    <property type="entry name" value="LDL_receptor-like_sf"/>
</dbReference>
<feature type="domain" description="MAM" evidence="7">
    <location>
        <begin position="703"/>
        <end position="864"/>
    </location>
</feature>
<organism evidence="8">
    <name type="scientific">Amblyomma aureolatum</name>
    <dbReference type="NCBI Taxonomy" id="187763"/>
    <lineage>
        <taxon>Eukaryota</taxon>
        <taxon>Metazoa</taxon>
        <taxon>Ecdysozoa</taxon>
        <taxon>Arthropoda</taxon>
        <taxon>Chelicerata</taxon>
        <taxon>Arachnida</taxon>
        <taxon>Acari</taxon>
        <taxon>Parasitiformes</taxon>
        <taxon>Ixodida</taxon>
        <taxon>Ixodoidea</taxon>
        <taxon>Ixodidae</taxon>
        <taxon>Amblyomminae</taxon>
        <taxon>Amblyomma</taxon>
    </lineage>
</organism>
<dbReference type="InterPro" id="IPR000742">
    <property type="entry name" value="EGF"/>
</dbReference>
<dbReference type="CDD" id="cd06263">
    <property type="entry name" value="MAM"/>
    <property type="match status" value="4"/>
</dbReference>
<feature type="domain" description="EGF-like" evidence="6">
    <location>
        <begin position="1723"/>
        <end position="1759"/>
    </location>
</feature>
<feature type="disulfide bond" evidence="3">
    <location>
        <begin position="476"/>
        <end position="491"/>
    </location>
</feature>
<dbReference type="PROSITE" id="PS00022">
    <property type="entry name" value="EGF_1"/>
    <property type="match status" value="1"/>
</dbReference>
<dbReference type="SUPFAM" id="SSF49899">
    <property type="entry name" value="Concanavalin A-like lectins/glucanases"/>
    <property type="match status" value="8"/>
</dbReference>
<feature type="non-terminal residue" evidence="8">
    <location>
        <position position="1"/>
    </location>
</feature>
<feature type="compositionally biased region" description="Pro residues" evidence="4">
    <location>
        <begin position="1630"/>
        <end position="1640"/>
    </location>
</feature>
<dbReference type="Gene3D" id="2.60.120.200">
    <property type="match status" value="8"/>
</dbReference>
<dbReference type="InterPro" id="IPR023415">
    <property type="entry name" value="LDLR_class-A_CS"/>
</dbReference>
<dbReference type="InterPro" id="IPR000998">
    <property type="entry name" value="MAM_dom"/>
</dbReference>